<evidence type="ECO:0000256" key="1">
    <source>
        <dbReference type="ARBA" id="ARBA00004434"/>
    </source>
</evidence>
<feature type="region of interest" description="Disordered" evidence="12">
    <location>
        <begin position="217"/>
        <end position="282"/>
    </location>
</feature>
<protein>
    <recommendedName>
        <fullName evidence="3">Mitochondrial import inner membrane translocase subunit TIM54</fullName>
    </recommendedName>
</protein>
<dbReference type="OrthoDB" id="5598305at2759"/>
<dbReference type="Pfam" id="PF11711">
    <property type="entry name" value="Tim54"/>
    <property type="match status" value="1"/>
</dbReference>
<reference evidence="13" key="1">
    <citation type="journal article" date="2020" name="Stud. Mycol.">
        <title>101 Dothideomycetes genomes: a test case for predicting lifestyles and emergence of pathogens.</title>
        <authorList>
            <person name="Haridas S."/>
            <person name="Albert R."/>
            <person name="Binder M."/>
            <person name="Bloem J."/>
            <person name="Labutti K."/>
            <person name="Salamov A."/>
            <person name="Andreopoulos B."/>
            <person name="Baker S."/>
            <person name="Barry K."/>
            <person name="Bills G."/>
            <person name="Bluhm B."/>
            <person name="Cannon C."/>
            <person name="Castanera R."/>
            <person name="Culley D."/>
            <person name="Daum C."/>
            <person name="Ezra D."/>
            <person name="Gonzalez J."/>
            <person name="Henrissat B."/>
            <person name="Kuo A."/>
            <person name="Liang C."/>
            <person name="Lipzen A."/>
            <person name="Lutzoni F."/>
            <person name="Magnuson J."/>
            <person name="Mondo S."/>
            <person name="Nolan M."/>
            <person name="Ohm R."/>
            <person name="Pangilinan J."/>
            <person name="Park H.-J."/>
            <person name="Ramirez L."/>
            <person name="Alfaro M."/>
            <person name="Sun H."/>
            <person name="Tritt A."/>
            <person name="Yoshinaga Y."/>
            <person name="Zwiers L.-H."/>
            <person name="Turgeon B."/>
            <person name="Goodwin S."/>
            <person name="Spatafora J."/>
            <person name="Crous P."/>
            <person name="Grigoriev I."/>
        </authorList>
    </citation>
    <scope>NUCLEOTIDE SEQUENCE</scope>
    <source>
        <strain evidence="13">SCOH1-5</strain>
    </source>
</reference>
<name>A0A6A6FMD9_9PEZI</name>
<feature type="region of interest" description="Disordered" evidence="12">
    <location>
        <begin position="1"/>
        <end position="26"/>
    </location>
</feature>
<feature type="region of interest" description="Disordered" evidence="12">
    <location>
        <begin position="145"/>
        <end position="174"/>
    </location>
</feature>
<comment type="subcellular location">
    <subcellularLocation>
        <location evidence="1">Mitochondrion inner membrane</location>
        <topology evidence="1">Single-pass membrane protein</topology>
    </subcellularLocation>
</comment>
<proteinExistence type="inferred from homology"/>
<evidence type="ECO:0000256" key="5">
    <source>
        <dbReference type="ARBA" id="ARBA00022692"/>
    </source>
</evidence>
<dbReference type="GO" id="GO:0015031">
    <property type="term" value="P:protein transport"/>
    <property type="evidence" value="ECO:0007669"/>
    <property type="project" value="UniProtKB-KW"/>
</dbReference>
<keyword evidence="9" id="KW-0811">Translocation</keyword>
<dbReference type="GO" id="GO:0005743">
    <property type="term" value="C:mitochondrial inner membrane"/>
    <property type="evidence" value="ECO:0007669"/>
    <property type="project" value="UniProtKB-SubCell"/>
</dbReference>
<feature type="compositionally biased region" description="Polar residues" evidence="12">
    <location>
        <begin position="1"/>
        <end position="11"/>
    </location>
</feature>
<feature type="compositionally biased region" description="Basic and acidic residues" evidence="12">
    <location>
        <begin position="256"/>
        <end position="266"/>
    </location>
</feature>
<evidence type="ECO:0000256" key="6">
    <source>
        <dbReference type="ARBA" id="ARBA00022792"/>
    </source>
</evidence>
<accession>A0A6A6FMD9</accession>
<evidence type="ECO:0000256" key="9">
    <source>
        <dbReference type="ARBA" id="ARBA00023010"/>
    </source>
</evidence>
<evidence type="ECO:0000256" key="11">
    <source>
        <dbReference type="ARBA" id="ARBA00023136"/>
    </source>
</evidence>
<keyword evidence="14" id="KW-1185">Reference proteome</keyword>
<keyword evidence="4" id="KW-0813">Transport</keyword>
<evidence type="ECO:0000256" key="10">
    <source>
        <dbReference type="ARBA" id="ARBA00023128"/>
    </source>
</evidence>
<evidence type="ECO:0000256" key="8">
    <source>
        <dbReference type="ARBA" id="ARBA00022989"/>
    </source>
</evidence>
<keyword evidence="5" id="KW-0812">Transmembrane</keyword>
<evidence type="ECO:0000256" key="12">
    <source>
        <dbReference type="SAM" id="MobiDB-lite"/>
    </source>
</evidence>
<evidence type="ECO:0000313" key="13">
    <source>
        <dbReference type="EMBL" id="KAF2214573.1"/>
    </source>
</evidence>
<dbReference type="Proteomes" id="UP000799539">
    <property type="component" value="Unassembled WGS sequence"/>
</dbReference>
<keyword evidence="11" id="KW-0472">Membrane</keyword>
<feature type="region of interest" description="Disordered" evidence="12">
    <location>
        <begin position="412"/>
        <end position="433"/>
    </location>
</feature>
<dbReference type="InterPro" id="IPR021056">
    <property type="entry name" value="Mt_import_IM_translocase_Tim54"/>
</dbReference>
<evidence type="ECO:0000313" key="14">
    <source>
        <dbReference type="Proteomes" id="UP000799539"/>
    </source>
</evidence>
<keyword evidence="6" id="KW-0999">Mitochondrion inner membrane</keyword>
<organism evidence="13 14">
    <name type="scientific">Cercospora zeae-maydis SCOH1-5</name>
    <dbReference type="NCBI Taxonomy" id="717836"/>
    <lineage>
        <taxon>Eukaryota</taxon>
        <taxon>Fungi</taxon>
        <taxon>Dikarya</taxon>
        <taxon>Ascomycota</taxon>
        <taxon>Pezizomycotina</taxon>
        <taxon>Dothideomycetes</taxon>
        <taxon>Dothideomycetidae</taxon>
        <taxon>Mycosphaerellales</taxon>
        <taxon>Mycosphaerellaceae</taxon>
        <taxon>Cercospora</taxon>
    </lineage>
</organism>
<dbReference type="EMBL" id="ML992667">
    <property type="protein sequence ID" value="KAF2214573.1"/>
    <property type="molecule type" value="Genomic_DNA"/>
</dbReference>
<evidence type="ECO:0000256" key="7">
    <source>
        <dbReference type="ARBA" id="ARBA00022927"/>
    </source>
</evidence>
<evidence type="ECO:0000256" key="4">
    <source>
        <dbReference type="ARBA" id="ARBA00022448"/>
    </source>
</evidence>
<evidence type="ECO:0000256" key="2">
    <source>
        <dbReference type="ARBA" id="ARBA00006355"/>
    </source>
</evidence>
<feature type="compositionally biased region" description="Low complexity" evidence="12">
    <location>
        <begin position="13"/>
        <end position="26"/>
    </location>
</feature>
<dbReference type="AlphaFoldDB" id="A0A6A6FMD9"/>
<sequence length="433" mass="48091">MVEQASSSNNGPAAAATAAADGAGKTAKATAQNPAFRMMGLPRLRLPSRNWTIFWTVTGSFAGAVIYDKYQTKRTREKWTSLVSHIAEERLDTKTIPRRVTIYLQAPPGDGLRTAREHFHLYVKPVLVAAALDWDVIEGRKEGDVRHKTAEKIRKQRRRNGEGEPVTDDEDGNLMVENLRRQNGDVEYPGVAGDIVIGRHTWKEYIRGLHDGYLGPANLPKDAESDASPDQGTASPESGSTSAGDVVANKTSDTGPESKVEEVEQKPKRRFPPSPILPEDYSTAVLSPSMPEILGPSVGVRLPHLLGIKNTPVRIYRFLTRRRLQDDIGRQVAAAVMASYRPYTTVASQDDESATEAAKEMPEQATVLQHEEKDWYKLVHKPRAEHEESIWIEPITLDERIASRMRTFELTPADEERAQRIATGKEPTSNQEG</sequence>
<keyword evidence="8" id="KW-1133">Transmembrane helix</keyword>
<keyword evidence="7" id="KW-0653">Protein transport</keyword>
<gene>
    <name evidence="13" type="ORF">CERZMDRAFT_37053</name>
</gene>
<feature type="compositionally biased region" description="Polar residues" evidence="12">
    <location>
        <begin position="228"/>
        <end position="255"/>
    </location>
</feature>
<evidence type="ECO:0000256" key="3">
    <source>
        <dbReference type="ARBA" id="ARBA00020796"/>
    </source>
</evidence>
<keyword evidence="10" id="KW-0496">Mitochondrion</keyword>
<comment type="similarity">
    <text evidence="2">Belongs to the TIM54 family.</text>
</comment>